<dbReference type="Proteomes" id="UP000184383">
    <property type="component" value="Unassembled WGS sequence"/>
</dbReference>
<dbReference type="SUPFAM" id="SSF53383">
    <property type="entry name" value="PLP-dependent transferases"/>
    <property type="match status" value="1"/>
</dbReference>
<comment type="pathway">
    <text evidence="2">Amino-acid biosynthesis; L-histidine biosynthesis; L-histidine from 5-phospho-alpha-D-ribose 1-diphosphate: step 7/9.</text>
</comment>
<dbReference type="InterPro" id="IPR004839">
    <property type="entry name" value="Aminotransferase_I/II_large"/>
</dbReference>
<gene>
    <name evidence="9" type="ORF">ASPWEDRAFT_172130</name>
</gene>
<accession>A0A1L9RK49</accession>
<dbReference type="OrthoDB" id="2015537at2759"/>
<dbReference type="VEuPathDB" id="FungiDB:ASPWEDRAFT_172130"/>
<keyword evidence="6" id="KW-0663">Pyridoxal phosphate</keyword>
<dbReference type="GO" id="GO:0004400">
    <property type="term" value="F:histidinol-phosphate transaminase activity"/>
    <property type="evidence" value="ECO:0007669"/>
    <property type="project" value="UniProtKB-EC"/>
</dbReference>
<evidence type="ECO:0000256" key="3">
    <source>
        <dbReference type="ARBA" id="ARBA00012748"/>
    </source>
</evidence>
<dbReference type="Pfam" id="PF00155">
    <property type="entry name" value="Aminotran_1_2"/>
    <property type="match status" value="1"/>
</dbReference>
<comment type="cofactor">
    <cofactor evidence="1">
        <name>pyridoxal 5'-phosphate</name>
        <dbReference type="ChEBI" id="CHEBI:597326"/>
    </cofactor>
</comment>
<dbReference type="PANTHER" id="PTHR42885:SF2">
    <property type="entry name" value="HISTIDINOL-PHOSPHATE AMINOTRANSFERASE"/>
    <property type="match status" value="1"/>
</dbReference>
<reference evidence="10" key="1">
    <citation type="journal article" date="2017" name="Genome Biol.">
        <title>Comparative genomics reveals high biological diversity and specific adaptations in the industrially and medically important fungal genus Aspergillus.</title>
        <authorList>
            <person name="de Vries R.P."/>
            <person name="Riley R."/>
            <person name="Wiebenga A."/>
            <person name="Aguilar-Osorio G."/>
            <person name="Amillis S."/>
            <person name="Uchima C.A."/>
            <person name="Anderluh G."/>
            <person name="Asadollahi M."/>
            <person name="Askin M."/>
            <person name="Barry K."/>
            <person name="Battaglia E."/>
            <person name="Bayram O."/>
            <person name="Benocci T."/>
            <person name="Braus-Stromeyer S.A."/>
            <person name="Caldana C."/>
            <person name="Canovas D."/>
            <person name="Cerqueira G.C."/>
            <person name="Chen F."/>
            <person name="Chen W."/>
            <person name="Choi C."/>
            <person name="Clum A."/>
            <person name="Dos Santos R.A."/>
            <person name="Damasio A.R."/>
            <person name="Diallinas G."/>
            <person name="Emri T."/>
            <person name="Fekete E."/>
            <person name="Flipphi M."/>
            <person name="Freyberg S."/>
            <person name="Gallo A."/>
            <person name="Gournas C."/>
            <person name="Habgood R."/>
            <person name="Hainaut M."/>
            <person name="Harispe M.L."/>
            <person name="Henrissat B."/>
            <person name="Hilden K.S."/>
            <person name="Hope R."/>
            <person name="Hossain A."/>
            <person name="Karabika E."/>
            <person name="Karaffa L."/>
            <person name="Karanyi Z."/>
            <person name="Krasevec N."/>
            <person name="Kuo A."/>
            <person name="Kusch H."/>
            <person name="LaButti K."/>
            <person name="Lagendijk E.L."/>
            <person name="Lapidus A."/>
            <person name="Levasseur A."/>
            <person name="Lindquist E."/>
            <person name="Lipzen A."/>
            <person name="Logrieco A.F."/>
            <person name="MacCabe A."/>
            <person name="Maekelae M.R."/>
            <person name="Malavazi I."/>
            <person name="Melin P."/>
            <person name="Meyer V."/>
            <person name="Mielnichuk N."/>
            <person name="Miskei M."/>
            <person name="Molnar A.P."/>
            <person name="Mule G."/>
            <person name="Ngan C.Y."/>
            <person name="Orejas M."/>
            <person name="Orosz E."/>
            <person name="Ouedraogo J.P."/>
            <person name="Overkamp K.M."/>
            <person name="Park H.-S."/>
            <person name="Perrone G."/>
            <person name="Piumi F."/>
            <person name="Punt P.J."/>
            <person name="Ram A.F."/>
            <person name="Ramon A."/>
            <person name="Rauscher S."/>
            <person name="Record E."/>
            <person name="Riano-Pachon D.M."/>
            <person name="Robert V."/>
            <person name="Roehrig J."/>
            <person name="Ruller R."/>
            <person name="Salamov A."/>
            <person name="Salih N.S."/>
            <person name="Samson R.A."/>
            <person name="Sandor E."/>
            <person name="Sanguinetti M."/>
            <person name="Schuetze T."/>
            <person name="Sepcic K."/>
            <person name="Shelest E."/>
            <person name="Sherlock G."/>
            <person name="Sophianopoulou V."/>
            <person name="Squina F.M."/>
            <person name="Sun H."/>
            <person name="Susca A."/>
            <person name="Todd R.B."/>
            <person name="Tsang A."/>
            <person name="Unkles S.E."/>
            <person name="van de Wiele N."/>
            <person name="van Rossen-Uffink D."/>
            <person name="Oliveira J.V."/>
            <person name="Vesth T.C."/>
            <person name="Visser J."/>
            <person name="Yu J.-H."/>
            <person name="Zhou M."/>
            <person name="Andersen M.R."/>
            <person name="Archer D.B."/>
            <person name="Baker S.E."/>
            <person name="Benoit I."/>
            <person name="Brakhage A.A."/>
            <person name="Braus G.H."/>
            <person name="Fischer R."/>
            <person name="Frisvad J.C."/>
            <person name="Goldman G.H."/>
            <person name="Houbraken J."/>
            <person name="Oakley B."/>
            <person name="Pocsi I."/>
            <person name="Scazzocchio C."/>
            <person name="Seiboth B."/>
            <person name="vanKuyk P.A."/>
            <person name="Wortman J."/>
            <person name="Dyer P.S."/>
            <person name="Grigoriev I.V."/>
        </authorList>
    </citation>
    <scope>NUCLEOTIDE SEQUENCE [LARGE SCALE GENOMIC DNA]</scope>
    <source>
        <strain evidence="10">DTO 134E9</strain>
    </source>
</reference>
<dbReference type="AlphaFoldDB" id="A0A1L9RK49"/>
<dbReference type="GeneID" id="63746742"/>
<evidence type="ECO:0000256" key="4">
    <source>
        <dbReference type="ARBA" id="ARBA00022576"/>
    </source>
</evidence>
<dbReference type="EMBL" id="KV878212">
    <property type="protein sequence ID" value="OJJ35316.1"/>
    <property type="molecule type" value="Genomic_DNA"/>
</dbReference>
<evidence type="ECO:0000256" key="1">
    <source>
        <dbReference type="ARBA" id="ARBA00001933"/>
    </source>
</evidence>
<dbReference type="GO" id="GO:0030170">
    <property type="term" value="F:pyridoxal phosphate binding"/>
    <property type="evidence" value="ECO:0007669"/>
    <property type="project" value="InterPro"/>
</dbReference>
<keyword evidence="10" id="KW-1185">Reference proteome</keyword>
<dbReference type="PANTHER" id="PTHR42885">
    <property type="entry name" value="HISTIDINOL-PHOSPHATE AMINOTRANSFERASE-RELATED"/>
    <property type="match status" value="1"/>
</dbReference>
<dbReference type="InterPro" id="IPR015422">
    <property type="entry name" value="PyrdxlP-dep_Trfase_small"/>
</dbReference>
<proteinExistence type="predicted"/>
<evidence type="ECO:0000259" key="8">
    <source>
        <dbReference type="Pfam" id="PF00155"/>
    </source>
</evidence>
<comment type="catalytic activity">
    <reaction evidence="7">
        <text>L-histidinol phosphate + 2-oxoglutarate = 3-(imidazol-4-yl)-2-oxopropyl phosphate + L-glutamate</text>
        <dbReference type="Rhea" id="RHEA:23744"/>
        <dbReference type="ChEBI" id="CHEBI:16810"/>
        <dbReference type="ChEBI" id="CHEBI:29985"/>
        <dbReference type="ChEBI" id="CHEBI:57766"/>
        <dbReference type="ChEBI" id="CHEBI:57980"/>
        <dbReference type="EC" id="2.6.1.9"/>
    </reaction>
</comment>
<protein>
    <recommendedName>
        <fullName evidence="3">histidinol-phosphate transaminase</fullName>
        <ecNumber evidence="3">2.6.1.9</ecNumber>
    </recommendedName>
</protein>
<name>A0A1L9RK49_ASPWE</name>
<feature type="domain" description="Aminotransferase class I/classII large" evidence="8">
    <location>
        <begin position="15"/>
        <end position="162"/>
    </location>
</feature>
<dbReference type="InterPro" id="IPR015424">
    <property type="entry name" value="PyrdxlP-dep_Trfase"/>
</dbReference>
<keyword evidence="4" id="KW-0032">Aminotransferase</keyword>
<organism evidence="9 10">
    <name type="scientific">Aspergillus wentii DTO 134E9</name>
    <dbReference type="NCBI Taxonomy" id="1073089"/>
    <lineage>
        <taxon>Eukaryota</taxon>
        <taxon>Fungi</taxon>
        <taxon>Dikarya</taxon>
        <taxon>Ascomycota</taxon>
        <taxon>Pezizomycotina</taxon>
        <taxon>Eurotiomycetes</taxon>
        <taxon>Eurotiomycetidae</taxon>
        <taxon>Eurotiales</taxon>
        <taxon>Aspergillaceae</taxon>
        <taxon>Aspergillus</taxon>
        <taxon>Aspergillus subgen. Cremei</taxon>
    </lineage>
</organism>
<evidence type="ECO:0000256" key="6">
    <source>
        <dbReference type="ARBA" id="ARBA00022898"/>
    </source>
</evidence>
<dbReference type="RefSeq" id="XP_040688992.1">
    <property type="nucleotide sequence ID" value="XM_040830894.1"/>
</dbReference>
<evidence type="ECO:0000313" key="10">
    <source>
        <dbReference type="Proteomes" id="UP000184383"/>
    </source>
</evidence>
<dbReference type="EC" id="2.6.1.9" evidence="3"/>
<evidence type="ECO:0000256" key="2">
    <source>
        <dbReference type="ARBA" id="ARBA00005011"/>
    </source>
</evidence>
<evidence type="ECO:0000313" key="9">
    <source>
        <dbReference type="EMBL" id="OJJ35316.1"/>
    </source>
</evidence>
<dbReference type="Gene3D" id="3.90.1150.10">
    <property type="entry name" value="Aspartate Aminotransferase, domain 1"/>
    <property type="match status" value="1"/>
</dbReference>
<keyword evidence="5" id="KW-0808">Transferase</keyword>
<evidence type="ECO:0000256" key="7">
    <source>
        <dbReference type="ARBA" id="ARBA00047481"/>
    </source>
</evidence>
<evidence type="ECO:0000256" key="5">
    <source>
        <dbReference type="ARBA" id="ARBA00022679"/>
    </source>
</evidence>
<dbReference type="STRING" id="1073089.A0A1L9RK49"/>
<sequence length="169" mass="18365">MSDPPELTEPVSYIVRVGMAFAHPAIISMFTKLQMPFSISTPTLFLAIKALSPKYVKQAKKITDQVCANRDAFVNTLGEERFRQLGVGSVVGGNQANFIVVPILSHGENEKRDGERAKAVVAKVSEMYGIGVRYIGSAVHCEGCIRVTIGTAKEQKMLVKALQEVLAVV</sequence>